<protein>
    <submittedName>
        <fullName evidence="7">MATE family efflux transporter</fullName>
    </submittedName>
</protein>
<feature type="transmembrane region" description="Helical" evidence="6">
    <location>
        <begin position="392"/>
        <end position="410"/>
    </location>
</feature>
<evidence type="ECO:0000256" key="5">
    <source>
        <dbReference type="ARBA" id="ARBA00023136"/>
    </source>
</evidence>
<dbReference type="KEGG" id="wna:KA717_01890"/>
<dbReference type="CDD" id="cd13136">
    <property type="entry name" value="MATE_DinF_like"/>
    <property type="match status" value="1"/>
</dbReference>
<reference evidence="7" key="1">
    <citation type="submission" date="2021-04" db="EMBL/GenBank/DDBJ databases">
        <title>Genome sequence of Woronichinia naegeliana from Washington state freshwater lake bloom.</title>
        <authorList>
            <person name="Dreher T.W."/>
        </authorList>
    </citation>
    <scope>NUCLEOTIDE SEQUENCE</scope>
    <source>
        <strain evidence="7">WA131</strain>
    </source>
</reference>
<dbReference type="NCBIfam" id="NF041358">
    <property type="entry name" value="GntT_guanitoxin"/>
    <property type="match status" value="1"/>
</dbReference>
<organism evidence="7">
    <name type="scientific">Woronichinia naegeliana WA131</name>
    <dbReference type="NCBI Taxonomy" id="2824559"/>
    <lineage>
        <taxon>Bacteria</taxon>
        <taxon>Bacillati</taxon>
        <taxon>Cyanobacteriota</taxon>
        <taxon>Cyanophyceae</taxon>
        <taxon>Synechococcales</taxon>
        <taxon>Coelosphaeriaceae</taxon>
        <taxon>Woronichinia</taxon>
    </lineage>
</organism>
<feature type="transmembrane region" description="Helical" evidence="6">
    <location>
        <begin position="416"/>
        <end position="433"/>
    </location>
</feature>
<evidence type="ECO:0000256" key="3">
    <source>
        <dbReference type="ARBA" id="ARBA00022692"/>
    </source>
</evidence>
<accession>A0A977KZB4</accession>
<feature type="transmembrane region" description="Helical" evidence="6">
    <location>
        <begin position="241"/>
        <end position="261"/>
    </location>
</feature>
<feature type="transmembrane region" description="Helical" evidence="6">
    <location>
        <begin position="20"/>
        <end position="42"/>
    </location>
</feature>
<dbReference type="InterPro" id="IPR044644">
    <property type="entry name" value="DinF-like"/>
</dbReference>
<feature type="transmembrane region" description="Helical" evidence="6">
    <location>
        <begin position="359"/>
        <end position="380"/>
    </location>
</feature>
<keyword evidence="5 6" id="KW-0472">Membrane</keyword>
<feature type="transmembrane region" description="Helical" evidence="6">
    <location>
        <begin position="137"/>
        <end position="159"/>
    </location>
</feature>
<comment type="subcellular location">
    <subcellularLocation>
        <location evidence="1">Membrane</location>
        <topology evidence="1">Multi-pass membrane protein</topology>
    </subcellularLocation>
</comment>
<dbReference type="PANTHER" id="PTHR42893">
    <property type="entry name" value="PROTEIN DETOXIFICATION 44, CHLOROPLASTIC-RELATED"/>
    <property type="match status" value="1"/>
</dbReference>
<name>A0A977KZB4_9CYAN</name>
<evidence type="ECO:0000256" key="1">
    <source>
        <dbReference type="ARBA" id="ARBA00004141"/>
    </source>
</evidence>
<sequence>MSLSFSLPQSYQFLPRFYRLSAVSVLSNMMVPLAGLVDTAFLGHLADIRHLAGVILASILFDYLYRVLKFLRSSTNAITAAAAGLDDHKGVLLAGLRSALVALGIGIMILILQYPLQKLGFALLTGSTEIEISGADYFYGRIWGAPAVLLNFVIIGWFLGREMNWLVLVISLVGNLSNVYLDYLMIFQWGWAGAGAGIATALSQYLSLLVGLIGVIFSIQWQFIPEVLSEIFDRAAFKETILLKTNILVRFVILISTYAIFTNISSVFGTVTLAQNGLLLQIALLSQFTINGVGLTTQTLTSNFNSQGSKEKLVPLLIVSMITSLLIALLIALVSILFPDLVFGLLTNHQEINHDVTNYSFWLLPLLEITAIAFMLEGYFTGLKEGKTLRNAVLVAFFLGYLPLLAIAWYLHSNHLLWLSLVVYMTAITLYLGRQIPRTLNLTVEKLVCHDQHPVKADTN</sequence>
<evidence type="ECO:0000313" key="7">
    <source>
        <dbReference type="EMBL" id="UXE61731.1"/>
    </source>
</evidence>
<evidence type="ECO:0000256" key="4">
    <source>
        <dbReference type="ARBA" id="ARBA00022989"/>
    </source>
</evidence>
<comment type="similarity">
    <text evidence="2">Belongs to the multi antimicrobial extrusion (MATE) (TC 2.A.66.1) family.</text>
</comment>
<keyword evidence="4 6" id="KW-1133">Transmembrane helix</keyword>
<feature type="transmembrane region" description="Helical" evidence="6">
    <location>
        <begin position="273"/>
        <end position="295"/>
    </location>
</feature>
<dbReference type="AlphaFoldDB" id="A0A977KZB4"/>
<feature type="transmembrane region" description="Helical" evidence="6">
    <location>
        <begin position="202"/>
        <end position="221"/>
    </location>
</feature>
<feature type="transmembrane region" description="Helical" evidence="6">
    <location>
        <begin position="166"/>
        <end position="190"/>
    </location>
</feature>
<keyword evidence="3 6" id="KW-0812">Transmembrane</keyword>
<dbReference type="InterPro" id="IPR002528">
    <property type="entry name" value="MATE_fam"/>
</dbReference>
<dbReference type="GO" id="GO:0005886">
    <property type="term" value="C:plasma membrane"/>
    <property type="evidence" value="ECO:0007669"/>
    <property type="project" value="TreeGrafter"/>
</dbReference>
<dbReference type="PANTHER" id="PTHR42893:SF46">
    <property type="entry name" value="PROTEIN DETOXIFICATION 44, CHLOROPLASTIC"/>
    <property type="match status" value="1"/>
</dbReference>
<evidence type="ECO:0000256" key="6">
    <source>
        <dbReference type="SAM" id="Phobius"/>
    </source>
</evidence>
<dbReference type="EMBL" id="CP073041">
    <property type="protein sequence ID" value="UXE61731.1"/>
    <property type="molecule type" value="Genomic_DNA"/>
</dbReference>
<feature type="transmembrane region" description="Helical" evidence="6">
    <location>
        <begin position="99"/>
        <end position="117"/>
    </location>
</feature>
<dbReference type="NCBIfam" id="TIGR00797">
    <property type="entry name" value="matE"/>
    <property type="match status" value="1"/>
</dbReference>
<dbReference type="GO" id="GO:0042910">
    <property type="term" value="F:xenobiotic transmembrane transporter activity"/>
    <property type="evidence" value="ECO:0007669"/>
    <property type="project" value="InterPro"/>
</dbReference>
<evidence type="ECO:0000256" key="2">
    <source>
        <dbReference type="ARBA" id="ARBA00010199"/>
    </source>
</evidence>
<gene>
    <name evidence="7" type="ORF">KA717_01890</name>
</gene>
<feature type="transmembrane region" description="Helical" evidence="6">
    <location>
        <begin position="316"/>
        <end position="339"/>
    </location>
</feature>
<dbReference type="Pfam" id="PF01554">
    <property type="entry name" value="MatE"/>
    <property type="match status" value="2"/>
</dbReference>
<proteinExistence type="inferred from homology"/>
<dbReference type="GO" id="GO:0015297">
    <property type="term" value="F:antiporter activity"/>
    <property type="evidence" value="ECO:0007669"/>
    <property type="project" value="InterPro"/>
</dbReference>
<dbReference type="Proteomes" id="UP001065613">
    <property type="component" value="Chromosome"/>
</dbReference>
<feature type="transmembrane region" description="Helical" evidence="6">
    <location>
        <begin position="48"/>
        <end position="65"/>
    </location>
</feature>